<feature type="chain" id="PRO_5032717503" description="WSC domain-containing protein" evidence="1">
    <location>
        <begin position="20"/>
        <end position="254"/>
    </location>
</feature>
<evidence type="ECO:0000313" key="4">
    <source>
        <dbReference type="Proteomes" id="UP000596742"/>
    </source>
</evidence>
<evidence type="ECO:0000313" key="3">
    <source>
        <dbReference type="EMBL" id="VDI26138.1"/>
    </source>
</evidence>
<evidence type="ECO:0000256" key="1">
    <source>
        <dbReference type="SAM" id="SignalP"/>
    </source>
</evidence>
<dbReference type="AlphaFoldDB" id="A0A8B6DYS0"/>
<name>A0A8B6DYS0_MYTGA</name>
<keyword evidence="1" id="KW-0732">Signal</keyword>
<feature type="signal peptide" evidence="1">
    <location>
        <begin position="1"/>
        <end position="19"/>
    </location>
</feature>
<evidence type="ECO:0000259" key="2">
    <source>
        <dbReference type="PROSITE" id="PS51212"/>
    </source>
</evidence>
<comment type="caution">
    <text evidence="3">The sequence shown here is derived from an EMBL/GenBank/DDBJ whole genome shotgun (WGS) entry which is preliminary data.</text>
</comment>
<dbReference type="Pfam" id="PF01822">
    <property type="entry name" value="WSC"/>
    <property type="match status" value="1"/>
</dbReference>
<keyword evidence="4" id="KW-1185">Reference proteome</keyword>
<gene>
    <name evidence="3" type="ORF">MGAL_10B009124</name>
</gene>
<accession>A0A8B6DYS0</accession>
<reference evidence="3" key="1">
    <citation type="submission" date="2018-11" db="EMBL/GenBank/DDBJ databases">
        <authorList>
            <person name="Alioto T."/>
            <person name="Alioto T."/>
        </authorList>
    </citation>
    <scope>NUCLEOTIDE SEQUENCE</scope>
</reference>
<feature type="domain" description="WSC" evidence="2">
    <location>
        <begin position="115"/>
        <end position="214"/>
    </location>
</feature>
<protein>
    <recommendedName>
        <fullName evidence="2">WSC domain-containing protein</fullName>
    </recommendedName>
</protein>
<proteinExistence type="predicted"/>
<sequence>MDTLWISAFLFVFIQYVEISMMQVAVSTSTIHIDPGNKVLFNCSEYSSITIRNVSVQNTGKCESGQDDCNLNRNDHELIKKCEGYSSCFVNGSFLTSSCLWEDLHFDLSYICKASYEYDGCYVDNSDRVLDEEHKNKKPMSADICFGICTEKQTSYKHLYFGTQFGHECFCGDGQELISESYPRKKDSECNDPCLQNENEKCGDSYRMSVYKIETEISRYNSCLEVDQQNSIQDCKTYLLQKKRVLCKIRRFYL</sequence>
<dbReference type="Proteomes" id="UP000596742">
    <property type="component" value="Unassembled WGS sequence"/>
</dbReference>
<dbReference type="InterPro" id="IPR002889">
    <property type="entry name" value="WSC_carb-bd"/>
</dbReference>
<dbReference type="EMBL" id="UYJE01004218">
    <property type="protein sequence ID" value="VDI26138.1"/>
    <property type="molecule type" value="Genomic_DNA"/>
</dbReference>
<dbReference type="PROSITE" id="PS51212">
    <property type="entry name" value="WSC"/>
    <property type="match status" value="1"/>
</dbReference>
<dbReference type="OrthoDB" id="6071159at2759"/>
<organism evidence="3 4">
    <name type="scientific">Mytilus galloprovincialis</name>
    <name type="common">Mediterranean mussel</name>
    <dbReference type="NCBI Taxonomy" id="29158"/>
    <lineage>
        <taxon>Eukaryota</taxon>
        <taxon>Metazoa</taxon>
        <taxon>Spiralia</taxon>
        <taxon>Lophotrochozoa</taxon>
        <taxon>Mollusca</taxon>
        <taxon>Bivalvia</taxon>
        <taxon>Autobranchia</taxon>
        <taxon>Pteriomorphia</taxon>
        <taxon>Mytilida</taxon>
        <taxon>Mytiloidea</taxon>
        <taxon>Mytilidae</taxon>
        <taxon>Mytilinae</taxon>
        <taxon>Mytilus</taxon>
    </lineage>
</organism>
<dbReference type="SMART" id="SM00321">
    <property type="entry name" value="WSC"/>
    <property type="match status" value="1"/>
</dbReference>